<dbReference type="CDD" id="cd02440">
    <property type="entry name" value="AdoMet_MTases"/>
    <property type="match status" value="1"/>
</dbReference>
<evidence type="ECO:0000313" key="10">
    <source>
        <dbReference type="EMBL" id="MXY92472.1"/>
    </source>
</evidence>
<dbReference type="EMBL" id="VXRG01000034">
    <property type="protein sequence ID" value="MXY92472.1"/>
    <property type="molecule type" value="Genomic_DNA"/>
</dbReference>
<feature type="domain" description="Methyltransferase" evidence="9">
    <location>
        <begin position="84"/>
        <end position="234"/>
    </location>
</feature>
<keyword evidence="2" id="KW-0949">S-adenosyl-L-methionine</keyword>
<protein>
    <recommendedName>
        <fullName evidence="5">Arsenite methyltransferase</fullName>
        <ecNumber evidence="4">2.1.1.137</ecNumber>
    </recommendedName>
</protein>
<keyword evidence="10" id="KW-0489">Methyltransferase</keyword>
<comment type="similarity">
    <text evidence="3">Belongs to the methyltransferase superfamily. Arsenite methyltransferase family.</text>
</comment>
<evidence type="ECO:0000256" key="7">
    <source>
        <dbReference type="ARBA" id="ARBA00047943"/>
    </source>
</evidence>
<proteinExistence type="inferred from homology"/>
<comment type="catalytic activity">
    <reaction evidence="6">
        <text>arsenic triglutathione + [thioredoxin]-dithiol + S-adenosyl-L-methionine + 2 H2O = methylarsonous acid + [thioredoxin]-disulfide + 3 glutathione + S-adenosyl-L-homocysteine + H(+)</text>
        <dbReference type="Rhea" id="RHEA:69460"/>
        <dbReference type="Rhea" id="RHEA-COMP:10698"/>
        <dbReference type="Rhea" id="RHEA-COMP:10700"/>
        <dbReference type="ChEBI" id="CHEBI:15377"/>
        <dbReference type="ChEBI" id="CHEBI:15378"/>
        <dbReference type="ChEBI" id="CHEBI:17826"/>
        <dbReference type="ChEBI" id="CHEBI:29950"/>
        <dbReference type="ChEBI" id="CHEBI:50058"/>
        <dbReference type="ChEBI" id="CHEBI:57856"/>
        <dbReference type="ChEBI" id="CHEBI:57925"/>
        <dbReference type="ChEBI" id="CHEBI:59789"/>
        <dbReference type="ChEBI" id="CHEBI:183640"/>
        <dbReference type="EC" id="2.1.1.137"/>
    </reaction>
</comment>
<comment type="caution">
    <text evidence="10">The sequence shown here is derived from an EMBL/GenBank/DDBJ whole genome shotgun (WGS) entry which is preliminary data.</text>
</comment>
<comment type="catalytic activity">
    <reaction evidence="8">
        <text>arsenic triglutathione + 3 [thioredoxin]-dithiol + 3 S-adenosyl-L-methionine = trimethylarsine + 3 [thioredoxin]-disulfide + 3 glutathione + 3 S-adenosyl-L-homocysteine + 3 H(+)</text>
        <dbReference type="Rhea" id="RHEA:69432"/>
        <dbReference type="Rhea" id="RHEA-COMP:10698"/>
        <dbReference type="Rhea" id="RHEA-COMP:10700"/>
        <dbReference type="ChEBI" id="CHEBI:15378"/>
        <dbReference type="ChEBI" id="CHEBI:27130"/>
        <dbReference type="ChEBI" id="CHEBI:29950"/>
        <dbReference type="ChEBI" id="CHEBI:50058"/>
        <dbReference type="ChEBI" id="CHEBI:57856"/>
        <dbReference type="ChEBI" id="CHEBI:57925"/>
        <dbReference type="ChEBI" id="CHEBI:59789"/>
        <dbReference type="ChEBI" id="CHEBI:183640"/>
        <dbReference type="EC" id="2.1.1.137"/>
    </reaction>
</comment>
<evidence type="ECO:0000256" key="3">
    <source>
        <dbReference type="ARBA" id="ARBA00034487"/>
    </source>
</evidence>
<dbReference type="SUPFAM" id="SSF53335">
    <property type="entry name" value="S-adenosyl-L-methionine-dependent methyltransferases"/>
    <property type="match status" value="1"/>
</dbReference>
<dbReference type="GO" id="GO:0032259">
    <property type="term" value="P:methylation"/>
    <property type="evidence" value="ECO:0007669"/>
    <property type="project" value="UniProtKB-KW"/>
</dbReference>
<evidence type="ECO:0000256" key="8">
    <source>
        <dbReference type="ARBA" id="ARBA00048428"/>
    </source>
</evidence>
<dbReference type="InterPro" id="IPR025714">
    <property type="entry name" value="Methyltranfer_dom"/>
</dbReference>
<dbReference type="PANTHER" id="PTHR43675:SF8">
    <property type="entry name" value="ARSENITE METHYLTRANSFERASE"/>
    <property type="match status" value="1"/>
</dbReference>
<accession>A0A6B0YRQ7</accession>
<evidence type="ECO:0000259" key="9">
    <source>
        <dbReference type="Pfam" id="PF13847"/>
    </source>
</evidence>
<sequence>MQLQDCCGTIGESSAVALEDHQAIRDEVQTYYGNLAEMQLYGSASQGCCGSEYYEIEDLSQLPDGAVNSSRGCGNPNAIASLRRGEKVLDLGSGGGLDVLLAARQVGVDGFVYGVDMNDKMLELAGRNAEKAGATNVEFRKGDLEELPLPPNTVDVVISNCVINLTADKGKVLNEAFRVLKPGGRIAISDIVVDRDLSGLPVSEAQIRAGLNRAGCIAGALTISEFTALLQAAGFGEIAITIEQRYTPSDFTRDQPSALSELQPGQLQELLHRFTSSSIQARKP</sequence>
<dbReference type="GO" id="GO:0030791">
    <property type="term" value="F:arsenite methyltransferase activity"/>
    <property type="evidence" value="ECO:0007669"/>
    <property type="project" value="UniProtKB-EC"/>
</dbReference>
<evidence type="ECO:0000256" key="1">
    <source>
        <dbReference type="ARBA" id="ARBA00022679"/>
    </source>
</evidence>
<dbReference type="AlphaFoldDB" id="A0A6B0YRQ7"/>
<dbReference type="PANTHER" id="PTHR43675">
    <property type="entry name" value="ARSENITE METHYLTRANSFERASE"/>
    <property type="match status" value="1"/>
</dbReference>
<evidence type="ECO:0000256" key="5">
    <source>
        <dbReference type="ARBA" id="ARBA00034545"/>
    </source>
</evidence>
<organism evidence="10">
    <name type="scientific">Caldilineaceae bacterium SB0664_bin_27</name>
    <dbReference type="NCBI Taxonomy" id="2605260"/>
    <lineage>
        <taxon>Bacteria</taxon>
        <taxon>Bacillati</taxon>
        <taxon>Chloroflexota</taxon>
        <taxon>Caldilineae</taxon>
        <taxon>Caldilineales</taxon>
        <taxon>Caldilineaceae</taxon>
    </lineage>
</organism>
<name>A0A6B0YRQ7_9CHLR</name>
<evidence type="ECO:0000256" key="4">
    <source>
        <dbReference type="ARBA" id="ARBA00034521"/>
    </source>
</evidence>
<evidence type="ECO:0000256" key="2">
    <source>
        <dbReference type="ARBA" id="ARBA00022691"/>
    </source>
</evidence>
<comment type="catalytic activity">
    <reaction evidence="7">
        <text>arsenic triglutathione + 2 [thioredoxin]-dithiol + 2 S-adenosyl-L-methionine + H2O = dimethylarsinous acid + 2 [thioredoxin]-disulfide + 3 glutathione + 2 S-adenosyl-L-homocysteine + 2 H(+)</text>
        <dbReference type="Rhea" id="RHEA:69464"/>
        <dbReference type="Rhea" id="RHEA-COMP:10698"/>
        <dbReference type="Rhea" id="RHEA-COMP:10700"/>
        <dbReference type="ChEBI" id="CHEBI:15377"/>
        <dbReference type="ChEBI" id="CHEBI:15378"/>
        <dbReference type="ChEBI" id="CHEBI:23808"/>
        <dbReference type="ChEBI" id="CHEBI:29950"/>
        <dbReference type="ChEBI" id="CHEBI:50058"/>
        <dbReference type="ChEBI" id="CHEBI:57856"/>
        <dbReference type="ChEBI" id="CHEBI:57925"/>
        <dbReference type="ChEBI" id="CHEBI:59789"/>
        <dbReference type="ChEBI" id="CHEBI:183640"/>
        <dbReference type="EC" id="2.1.1.137"/>
    </reaction>
</comment>
<gene>
    <name evidence="10" type="primary">arsM</name>
    <name evidence="10" type="ORF">F4Y42_03385</name>
</gene>
<evidence type="ECO:0000256" key="6">
    <source>
        <dbReference type="ARBA" id="ARBA00047941"/>
    </source>
</evidence>
<dbReference type="InterPro" id="IPR029063">
    <property type="entry name" value="SAM-dependent_MTases_sf"/>
</dbReference>
<dbReference type="NCBIfam" id="NF008823">
    <property type="entry name" value="PRK11873.1"/>
    <property type="match status" value="1"/>
</dbReference>
<dbReference type="EC" id="2.1.1.137" evidence="4"/>
<dbReference type="InterPro" id="IPR026669">
    <property type="entry name" value="Arsenite_MeTrfase-like"/>
</dbReference>
<reference evidence="10" key="1">
    <citation type="submission" date="2019-09" db="EMBL/GenBank/DDBJ databases">
        <title>Characterisation of the sponge microbiome using genome-centric metagenomics.</title>
        <authorList>
            <person name="Engelberts J.P."/>
            <person name="Robbins S.J."/>
            <person name="De Goeij J.M."/>
            <person name="Aranda M."/>
            <person name="Bell S.C."/>
            <person name="Webster N.S."/>
        </authorList>
    </citation>
    <scope>NUCLEOTIDE SEQUENCE</scope>
    <source>
        <strain evidence="10">SB0664_bin_27</strain>
    </source>
</reference>
<keyword evidence="1 10" id="KW-0808">Transferase</keyword>
<dbReference type="Pfam" id="PF13847">
    <property type="entry name" value="Methyltransf_31"/>
    <property type="match status" value="1"/>
</dbReference>
<dbReference type="Gene3D" id="3.40.50.150">
    <property type="entry name" value="Vaccinia Virus protein VP39"/>
    <property type="match status" value="1"/>
</dbReference>